<dbReference type="AlphaFoldDB" id="A0AA97A2G1"/>
<keyword evidence="1" id="KW-0472">Membrane</keyword>
<evidence type="ECO:0000313" key="2">
    <source>
        <dbReference type="EMBL" id="WNY50717.1"/>
    </source>
</evidence>
<evidence type="ECO:0000256" key="1">
    <source>
        <dbReference type="SAM" id="Phobius"/>
    </source>
</evidence>
<dbReference type="KEGG" id="sins:PW252_09110"/>
<protein>
    <submittedName>
        <fullName evidence="2">MFS transporter</fullName>
    </submittedName>
</protein>
<gene>
    <name evidence="2" type="ORF">PW252_09110</name>
</gene>
<accession>A0AA97A2G1</accession>
<feature type="transmembrane region" description="Helical" evidence="1">
    <location>
        <begin position="60"/>
        <end position="82"/>
    </location>
</feature>
<reference evidence="2" key="1">
    <citation type="submission" date="2023-02" db="EMBL/GenBank/DDBJ databases">
        <title>Streptococcus sp. Genome Sequencing and Assembly.</title>
        <authorList>
            <person name="Shore S.M."/>
            <person name="Nicholson T.L."/>
        </authorList>
    </citation>
    <scope>NUCLEOTIDE SEQUENCE</scope>
    <source>
        <strain evidence="2">29887</strain>
    </source>
</reference>
<name>A0AA97A2G1_9STRE</name>
<organism evidence="2">
    <name type="scientific">Streptococcus iners</name>
    <dbReference type="NCBI Taxonomy" id="3028084"/>
    <lineage>
        <taxon>Bacteria</taxon>
        <taxon>Bacillati</taxon>
        <taxon>Bacillota</taxon>
        <taxon>Bacilli</taxon>
        <taxon>Lactobacillales</taxon>
        <taxon>Streptococcaceae</taxon>
        <taxon>Streptococcus</taxon>
    </lineage>
</organism>
<sequence length="114" mass="13347">MNTPFSHKQSFQFFVLFYSLFSAFLIYSYIVKEPIHDSFLFVFPIVQMLKPLKSAKERHYFILSSVFTIIAMTLTYSVGIWLGHVKPLILILPAGFAVAILYRLYVKKEKTDER</sequence>
<keyword evidence="1" id="KW-0812">Transmembrane</keyword>
<feature type="transmembrane region" description="Helical" evidence="1">
    <location>
        <begin position="12"/>
        <end position="31"/>
    </location>
</feature>
<dbReference type="EMBL" id="CP118735">
    <property type="protein sequence ID" value="WNY50717.1"/>
    <property type="molecule type" value="Genomic_DNA"/>
</dbReference>
<feature type="transmembrane region" description="Helical" evidence="1">
    <location>
        <begin position="88"/>
        <end position="106"/>
    </location>
</feature>
<keyword evidence="1" id="KW-1133">Transmembrane helix</keyword>
<dbReference type="RefSeq" id="WP_105117704.1">
    <property type="nucleotide sequence ID" value="NZ_CP118735.1"/>
</dbReference>
<proteinExistence type="predicted"/>